<sequence>MHGFFNHILKVFHASHFITFAETISLPPRGSGKVCVQSNLPRPPLLGFHLVCCCITTLHVYSTACIVEF</sequence>
<reference evidence="1" key="1">
    <citation type="submission" date="2015-12" db="EMBL/GenBank/DDBJ databases">
        <title>Gene expression during late stages of embryo sac development: a critical building block for successful pollen-pistil interactions.</title>
        <authorList>
            <person name="Liu Y."/>
            <person name="Joly V."/>
            <person name="Sabar M."/>
            <person name="Matton D.P."/>
        </authorList>
    </citation>
    <scope>NUCLEOTIDE SEQUENCE</scope>
</reference>
<evidence type="ECO:0000313" key="1">
    <source>
        <dbReference type="EMBL" id="JAP14859.1"/>
    </source>
</evidence>
<accession>A0A0V0H5T5</accession>
<dbReference type="EMBL" id="GEDG01025975">
    <property type="protein sequence ID" value="JAP14859.1"/>
    <property type="molecule type" value="Transcribed_RNA"/>
</dbReference>
<name>A0A0V0H5T5_SOLCH</name>
<dbReference type="AlphaFoldDB" id="A0A0V0H5T5"/>
<protein>
    <submittedName>
        <fullName evidence="1">Putative ovule protein</fullName>
    </submittedName>
</protein>
<organism evidence="1">
    <name type="scientific">Solanum chacoense</name>
    <name type="common">Chaco potato</name>
    <dbReference type="NCBI Taxonomy" id="4108"/>
    <lineage>
        <taxon>Eukaryota</taxon>
        <taxon>Viridiplantae</taxon>
        <taxon>Streptophyta</taxon>
        <taxon>Embryophyta</taxon>
        <taxon>Tracheophyta</taxon>
        <taxon>Spermatophyta</taxon>
        <taxon>Magnoliopsida</taxon>
        <taxon>eudicotyledons</taxon>
        <taxon>Gunneridae</taxon>
        <taxon>Pentapetalae</taxon>
        <taxon>asterids</taxon>
        <taxon>lamiids</taxon>
        <taxon>Solanales</taxon>
        <taxon>Solanaceae</taxon>
        <taxon>Solanoideae</taxon>
        <taxon>Solaneae</taxon>
        <taxon>Solanum</taxon>
    </lineage>
</organism>
<proteinExistence type="predicted"/>